<feature type="non-terminal residue" evidence="1">
    <location>
        <position position="1"/>
    </location>
</feature>
<dbReference type="EMBL" id="CAJNOE010003725">
    <property type="protein sequence ID" value="CAF1505281.1"/>
    <property type="molecule type" value="Genomic_DNA"/>
</dbReference>
<protein>
    <submittedName>
        <fullName evidence="1">Uncharacterized protein</fullName>
    </submittedName>
</protein>
<dbReference type="AlphaFoldDB" id="A0A815THG9"/>
<evidence type="ECO:0000313" key="1">
    <source>
        <dbReference type="EMBL" id="CAF1505281.1"/>
    </source>
</evidence>
<accession>A0A815THG9</accession>
<sequence>DQVFPGSDGVNFTTTYGSVIMQFPQDITPILVSISIPNLNTNVLYITVVIKDSTGKILFTGMSREGTNKVDNFQQTPYPPGITVTITFKTRDGKPAEHVTISIIACYTPSTATMVATSGPTRSAASTMKPQSYMPSSNKPLTTTSICTLTEGMGNPQYIHTPTFTDLSPSCSSDQVFPGSDGVNFTTTYGSVIMQFPQDITPILVSISIPNL</sequence>
<organism evidence="1 2">
    <name type="scientific">Adineta steineri</name>
    <dbReference type="NCBI Taxonomy" id="433720"/>
    <lineage>
        <taxon>Eukaryota</taxon>
        <taxon>Metazoa</taxon>
        <taxon>Spiralia</taxon>
        <taxon>Gnathifera</taxon>
        <taxon>Rotifera</taxon>
        <taxon>Eurotatoria</taxon>
        <taxon>Bdelloidea</taxon>
        <taxon>Adinetida</taxon>
        <taxon>Adinetidae</taxon>
        <taxon>Adineta</taxon>
    </lineage>
</organism>
<reference evidence="1" key="1">
    <citation type="submission" date="2021-02" db="EMBL/GenBank/DDBJ databases">
        <authorList>
            <person name="Nowell W R."/>
        </authorList>
    </citation>
    <scope>NUCLEOTIDE SEQUENCE</scope>
</reference>
<evidence type="ECO:0000313" key="2">
    <source>
        <dbReference type="Proteomes" id="UP000663860"/>
    </source>
</evidence>
<proteinExistence type="predicted"/>
<dbReference type="Proteomes" id="UP000663860">
    <property type="component" value="Unassembled WGS sequence"/>
</dbReference>
<gene>
    <name evidence="1" type="ORF">IZO911_LOCUS45202</name>
</gene>
<comment type="caution">
    <text evidence="1">The sequence shown here is derived from an EMBL/GenBank/DDBJ whole genome shotgun (WGS) entry which is preliminary data.</text>
</comment>
<feature type="non-terminal residue" evidence="1">
    <location>
        <position position="212"/>
    </location>
</feature>
<name>A0A815THG9_9BILA</name>